<dbReference type="InterPro" id="IPR002347">
    <property type="entry name" value="SDR_fam"/>
</dbReference>
<dbReference type="EMBL" id="JARBDR010000214">
    <property type="protein sequence ID" value="KAJ8318745.1"/>
    <property type="molecule type" value="Genomic_DNA"/>
</dbReference>
<evidence type="ECO:0000313" key="2">
    <source>
        <dbReference type="Proteomes" id="UP001217089"/>
    </source>
</evidence>
<accession>A0ABQ9FR41</accession>
<reference evidence="1 2" key="1">
    <citation type="submission" date="2022-12" db="EMBL/GenBank/DDBJ databases">
        <title>Chromosome-level genome of Tegillarca granosa.</title>
        <authorList>
            <person name="Kim J."/>
        </authorList>
    </citation>
    <scope>NUCLEOTIDE SEQUENCE [LARGE SCALE GENOMIC DNA]</scope>
    <source>
        <strain evidence="1">Teg-2019</strain>
        <tissue evidence="1">Adductor muscle</tissue>
    </source>
</reference>
<protein>
    <submittedName>
        <fullName evidence="1">Uncharacterized protein</fullName>
    </submittedName>
</protein>
<dbReference type="Gene3D" id="3.40.50.720">
    <property type="entry name" value="NAD(P)-binding Rossmann-like Domain"/>
    <property type="match status" value="1"/>
</dbReference>
<dbReference type="SUPFAM" id="SSF51735">
    <property type="entry name" value="NAD(P)-binding Rossmann-fold domains"/>
    <property type="match status" value="1"/>
</dbReference>
<comment type="caution">
    <text evidence="1">The sequence shown here is derived from an EMBL/GenBank/DDBJ whole genome shotgun (WGS) entry which is preliminary data.</text>
</comment>
<dbReference type="Proteomes" id="UP001217089">
    <property type="component" value="Unassembled WGS sequence"/>
</dbReference>
<evidence type="ECO:0000313" key="1">
    <source>
        <dbReference type="EMBL" id="KAJ8318745.1"/>
    </source>
</evidence>
<sequence>MVEIHPLKKLAKLDVVNAVLFLLSDKASMITGSSLPVDGDANLINITIKMLKTLFPVLSNTWTPFSSPIVGSVLH</sequence>
<dbReference type="InterPro" id="IPR036291">
    <property type="entry name" value="NAD(P)-bd_dom_sf"/>
</dbReference>
<keyword evidence="2" id="KW-1185">Reference proteome</keyword>
<dbReference type="Pfam" id="PF13561">
    <property type="entry name" value="adh_short_C2"/>
    <property type="match status" value="1"/>
</dbReference>
<name>A0ABQ9FR41_TEGGR</name>
<gene>
    <name evidence="1" type="ORF">KUTeg_003836</name>
</gene>
<proteinExistence type="predicted"/>
<organism evidence="1 2">
    <name type="scientific">Tegillarca granosa</name>
    <name type="common">Malaysian cockle</name>
    <name type="synonym">Anadara granosa</name>
    <dbReference type="NCBI Taxonomy" id="220873"/>
    <lineage>
        <taxon>Eukaryota</taxon>
        <taxon>Metazoa</taxon>
        <taxon>Spiralia</taxon>
        <taxon>Lophotrochozoa</taxon>
        <taxon>Mollusca</taxon>
        <taxon>Bivalvia</taxon>
        <taxon>Autobranchia</taxon>
        <taxon>Pteriomorphia</taxon>
        <taxon>Arcoida</taxon>
        <taxon>Arcoidea</taxon>
        <taxon>Arcidae</taxon>
        <taxon>Tegillarca</taxon>
    </lineage>
</organism>